<evidence type="ECO:0000256" key="4">
    <source>
        <dbReference type="ARBA" id="ARBA00023150"/>
    </source>
</evidence>
<evidence type="ECO:0000313" key="9">
    <source>
        <dbReference type="Proteomes" id="UP001319080"/>
    </source>
</evidence>
<evidence type="ECO:0000259" key="7">
    <source>
        <dbReference type="SMART" id="SM00852"/>
    </source>
</evidence>
<dbReference type="InterPro" id="IPR008284">
    <property type="entry name" value="MoCF_biosynth_CS"/>
</dbReference>
<dbReference type="Gene3D" id="3.40.980.10">
    <property type="entry name" value="MoaB/Mog-like domain"/>
    <property type="match status" value="1"/>
</dbReference>
<name>A0AAP2GSX5_9BACT</name>
<comment type="function">
    <text evidence="1 6">Catalyzes the insertion of molybdate into adenylated molybdopterin with the concomitant release of AMP.</text>
</comment>
<dbReference type="PANTHER" id="PTHR10192:SF5">
    <property type="entry name" value="GEPHYRIN"/>
    <property type="match status" value="1"/>
</dbReference>
<comment type="similarity">
    <text evidence="3 6">Belongs to the MoeA family.</text>
</comment>
<dbReference type="Pfam" id="PF03453">
    <property type="entry name" value="MoeA_N"/>
    <property type="match status" value="1"/>
</dbReference>
<dbReference type="CDD" id="cd00887">
    <property type="entry name" value="MoeA"/>
    <property type="match status" value="1"/>
</dbReference>
<comment type="caution">
    <text evidence="8">The sequence shown here is derived from an EMBL/GenBank/DDBJ whole genome shotgun (WGS) entry which is preliminary data.</text>
</comment>
<dbReference type="GO" id="GO:0061599">
    <property type="term" value="F:molybdopterin molybdotransferase activity"/>
    <property type="evidence" value="ECO:0007669"/>
    <property type="project" value="UniProtKB-UniRule"/>
</dbReference>
<dbReference type="SUPFAM" id="SSF53218">
    <property type="entry name" value="Molybdenum cofactor biosynthesis proteins"/>
    <property type="match status" value="1"/>
</dbReference>
<dbReference type="SMART" id="SM00852">
    <property type="entry name" value="MoCF_biosynth"/>
    <property type="match status" value="1"/>
</dbReference>
<comment type="pathway">
    <text evidence="2 6">Cofactor biosynthesis; molybdopterin biosynthesis.</text>
</comment>
<organism evidence="8 9">
    <name type="scientific">Dawidia cretensis</name>
    <dbReference type="NCBI Taxonomy" id="2782350"/>
    <lineage>
        <taxon>Bacteria</taxon>
        <taxon>Pseudomonadati</taxon>
        <taxon>Bacteroidota</taxon>
        <taxon>Cytophagia</taxon>
        <taxon>Cytophagales</taxon>
        <taxon>Chryseotaleaceae</taxon>
        <taxon>Dawidia</taxon>
    </lineage>
</organism>
<dbReference type="Proteomes" id="UP001319080">
    <property type="component" value="Unassembled WGS sequence"/>
</dbReference>
<protein>
    <recommendedName>
        <fullName evidence="6">Molybdopterin molybdenumtransferase</fullName>
        <ecNumber evidence="6">2.10.1.1</ecNumber>
    </recommendedName>
</protein>
<dbReference type="InterPro" id="IPR001453">
    <property type="entry name" value="MoaB/Mog_dom"/>
</dbReference>
<proteinExistence type="inferred from homology"/>
<accession>A0AAP2GSX5</accession>
<keyword evidence="6" id="KW-0460">Magnesium</keyword>
<dbReference type="SUPFAM" id="SSF63882">
    <property type="entry name" value="MoeA N-terminal region -like"/>
    <property type="match status" value="1"/>
</dbReference>
<evidence type="ECO:0000256" key="6">
    <source>
        <dbReference type="RuleBase" id="RU365090"/>
    </source>
</evidence>
<dbReference type="Gene3D" id="2.40.340.10">
    <property type="entry name" value="MoeA, C-terminal, domain IV"/>
    <property type="match status" value="1"/>
</dbReference>
<gene>
    <name evidence="8" type="ORF">KK062_05595</name>
</gene>
<comment type="catalytic activity">
    <reaction evidence="5">
        <text>adenylyl-molybdopterin + molybdate = Mo-molybdopterin + AMP + H(+)</text>
        <dbReference type="Rhea" id="RHEA:35047"/>
        <dbReference type="ChEBI" id="CHEBI:15378"/>
        <dbReference type="ChEBI" id="CHEBI:36264"/>
        <dbReference type="ChEBI" id="CHEBI:62727"/>
        <dbReference type="ChEBI" id="CHEBI:71302"/>
        <dbReference type="ChEBI" id="CHEBI:456215"/>
        <dbReference type="EC" id="2.10.1.1"/>
    </reaction>
</comment>
<dbReference type="InterPro" id="IPR038987">
    <property type="entry name" value="MoeA-like"/>
</dbReference>
<dbReference type="Pfam" id="PF03454">
    <property type="entry name" value="MoeA_C"/>
    <property type="match status" value="1"/>
</dbReference>
<dbReference type="GO" id="GO:0005829">
    <property type="term" value="C:cytosol"/>
    <property type="evidence" value="ECO:0007669"/>
    <property type="project" value="TreeGrafter"/>
</dbReference>
<comment type="cofactor">
    <cofactor evidence="6">
        <name>Mg(2+)</name>
        <dbReference type="ChEBI" id="CHEBI:18420"/>
    </cofactor>
</comment>
<dbReference type="GO" id="GO:0046872">
    <property type="term" value="F:metal ion binding"/>
    <property type="evidence" value="ECO:0007669"/>
    <property type="project" value="UniProtKB-UniRule"/>
</dbReference>
<dbReference type="Gene3D" id="3.90.105.10">
    <property type="entry name" value="Molybdopterin biosynthesis moea protein, domain 2"/>
    <property type="match status" value="1"/>
</dbReference>
<dbReference type="AlphaFoldDB" id="A0AAP2GSX5"/>
<feature type="domain" description="MoaB/Mog" evidence="7">
    <location>
        <begin position="176"/>
        <end position="315"/>
    </location>
</feature>
<dbReference type="PROSITE" id="PS01079">
    <property type="entry name" value="MOCF_BIOSYNTHESIS_2"/>
    <property type="match status" value="1"/>
</dbReference>
<dbReference type="Pfam" id="PF00994">
    <property type="entry name" value="MoCF_biosynth"/>
    <property type="match status" value="1"/>
</dbReference>
<sequence>MVTVQDATARILQALYTPRTESIPLAQAHGRVLAEEIAADRDLPPFDRATMDGIAIAYQAWHEGRRTFSLEGTQAAGMPSHTLSHPAHAFEVMTGAVLPSGTDTVVRYEDVSIQDNVATITVATVERGQSIHYQGSDARREALLLEPGLVLSPAEVALLASVGKPFVSVFAPPRAAVVSTGDELVDVDETPLPHQVRRSNGHALVAALEALHVTASLSHLPDDKDVLQAKLRGLVEANDVIILSGGVSKGKFDFVPEVLESLGVVKHFHQVSQRPGKPFWFGASAGGKTVFALPGNPVSTFLCFQRYVKPWLLQSLGVQAAPAYAVLAVPFSFQPRVTYFLRVSVRNEQGRLMAYPDAGGGSGDFANLKNVTGFLELPLEQTQFQAGEVFPYWPFRG</sequence>
<evidence type="ECO:0000256" key="3">
    <source>
        <dbReference type="ARBA" id="ARBA00010763"/>
    </source>
</evidence>
<reference evidence="8 9" key="1">
    <citation type="submission" date="2021-05" db="EMBL/GenBank/DDBJ databases">
        <title>A Polyphasic approach of four new species of the genus Ohtaekwangia: Ohtaekwangia histidinii sp. nov., Ohtaekwangia cretensis sp. nov., Ohtaekwangia indiensis sp. nov., Ohtaekwangia reichenbachii sp. nov. from diverse environment.</title>
        <authorList>
            <person name="Octaviana S."/>
        </authorList>
    </citation>
    <scope>NUCLEOTIDE SEQUENCE [LARGE SCALE GENOMIC DNA]</scope>
    <source>
        <strain evidence="8 9">PWU5</strain>
    </source>
</reference>
<evidence type="ECO:0000313" key="8">
    <source>
        <dbReference type="EMBL" id="MBT1707683.1"/>
    </source>
</evidence>
<dbReference type="RefSeq" id="WP_254083274.1">
    <property type="nucleotide sequence ID" value="NZ_JAHESE010000003.1"/>
</dbReference>
<dbReference type="EMBL" id="JAHESE010000003">
    <property type="protein sequence ID" value="MBT1707683.1"/>
    <property type="molecule type" value="Genomic_DNA"/>
</dbReference>
<evidence type="ECO:0000256" key="2">
    <source>
        <dbReference type="ARBA" id="ARBA00005046"/>
    </source>
</evidence>
<dbReference type="InterPro" id="IPR005111">
    <property type="entry name" value="MoeA_C_domain_IV"/>
</dbReference>
<dbReference type="NCBIfam" id="TIGR00177">
    <property type="entry name" value="molyb_syn"/>
    <property type="match status" value="1"/>
</dbReference>
<evidence type="ECO:0000256" key="1">
    <source>
        <dbReference type="ARBA" id="ARBA00002901"/>
    </source>
</evidence>
<dbReference type="SUPFAM" id="SSF63867">
    <property type="entry name" value="MoeA C-terminal domain-like"/>
    <property type="match status" value="1"/>
</dbReference>
<keyword evidence="9" id="KW-1185">Reference proteome</keyword>
<dbReference type="PANTHER" id="PTHR10192">
    <property type="entry name" value="MOLYBDOPTERIN BIOSYNTHESIS PROTEIN"/>
    <property type="match status" value="1"/>
</dbReference>
<dbReference type="InterPro" id="IPR036688">
    <property type="entry name" value="MoeA_C_domain_IV_sf"/>
</dbReference>
<keyword evidence="6" id="KW-0500">Molybdenum</keyword>
<keyword evidence="6" id="KW-0479">Metal-binding</keyword>
<keyword evidence="4 6" id="KW-0501">Molybdenum cofactor biosynthesis</keyword>
<dbReference type="GO" id="GO:0006777">
    <property type="term" value="P:Mo-molybdopterin cofactor biosynthetic process"/>
    <property type="evidence" value="ECO:0007669"/>
    <property type="project" value="UniProtKB-UniRule"/>
</dbReference>
<dbReference type="EC" id="2.10.1.1" evidence="6"/>
<dbReference type="InterPro" id="IPR005110">
    <property type="entry name" value="MoeA_linker/N"/>
</dbReference>
<evidence type="ECO:0000256" key="5">
    <source>
        <dbReference type="ARBA" id="ARBA00047317"/>
    </source>
</evidence>
<dbReference type="Gene3D" id="2.170.190.11">
    <property type="entry name" value="Molybdopterin biosynthesis moea protein, domain 3"/>
    <property type="match status" value="1"/>
</dbReference>
<keyword evidence="6" id="KW-0808">Transferase</keyword>
<dbReference type="InterPro" id="IPR036135">
    <property type="entry name" value="MoeA_linker/N_sf"/>
</dbReference>
<dbReference type="InterPro" id="IPR036425">
    <property type="entry name" value="MoaB/Mog-like_dom_sf"/>
</dbReference>